<feature type="domain" description="NTR" evidence="7">
    <location>
        <begin position="19"/>
        <end position="132"/>
    </location>
</feature>
<feature type="binding site" evidence="4">
    <location>
        <position position="19"/>
    </location>
    <ligand>
        <name>Zn(2+)</name>
        <dbReference type="ChEBI" id="CHEBI:29105"/>
        <note>ligand shared with metalloproteinase partner</note>
    </ligand>
</feature>
<keyword evidence="3 5" id="KW-1015">Disulfide bond</keyword>
<dbReference type="PANTHER" id="PTHR11844:SF25">
    <property type="entry name" value="NTR DOMAIN-CONTAINING PROTEIN"/>
    <property type="match status" value="1"/>
</dbReference>
<evidence type="ECO:0000256" key="2">
    <source>
        <dbReference type="ARBA" id="ARBA00022525"/>
    </source>
</evidence>
<dbReference type="PANTHER" id="PTHR11844">
    <property type="entry name" value="METALLOPROTEASE INHIBITOR"/>
    <property type="match status" value="1"/>
</dbReference>
<keyword evidence="2" id="KW-0964">Secreted</keyword>
<keyword evidence="4" id="KW-0479">Metal-binding</keyword>
<organism evidence="8 9">
    <name type="scientific">Magallana gigas</name>
    <name type="common">Pacific oyster</name>
    <name type="synonym">Crassostrea gigas</name>
    <dbReference type="NCBI Taxonomy" id="29159"/>
    <lineage>
        <taxon>Eukaryota</taxon>
        <taxon>Metazoa</taxon>
        <taxon>Spiralia</taxon>
        <taxon>Lophotrochozoa</taxon>
        <taxon>Mollusca</taxon>
        <taxon>Bivalvia</taxon>
        <taxon>Autobranchia</taxon>
        <taxon>Pteriomorphia</taxon>
        <taxon>Ostreida</taxon>
        <taxon>Ostreoidea</taxon>
        <taxon>Ostreidae</taxon>
        <taxon>Magallana</taxon>
    </lineage>
</organism>
<dbReference type="EnsemblMetazoa" id="G31750.1">
    <property type="protein sequence ID" value="G31750.1:cds"/>
    <property type="gene ID" value="G31750"/>
</dbReference>
<keyword evidence="9" id="KW-1185">Reference proteome</keyword>
<dbReference type="GO" id="GO:0031012">
    <property type="term" value="C:extracellular matrix"/>
    <property type="evidence" value="ECO:0007669"/>
    <property type="project" value="TreeGrafter"/>
</dbReference>
<keyword evidence="4" id="KW-0862">Zinc</keyword>
<dbReference type="GO" id="GO:0008191">
    <property type="term" value="F:metalloendopeptidase inhibitor activity"/>
    <property type="evidence" value="ECO:0007669"/>
    <property type="project" value="InterPro"/>
</dbReference>
<evidence type="ECO:0000256" key="3">
    <source>
        <dbReference type="ARBA" id="ARBA00023157"/>
    </source>
</evidence>
<dbReference type="OMA" id="YCKRNDE"/>
<evidence type="ECO:0000256" key="1">
    <source>
        <dbReference type="ARBA" id="ARBA00004613"/>
    </source>
</evidence>
<protein>
    <recommendedName>
        <fullName evidence="7">NTR domain-containing protein</fullName>
    </recommendedName>
</protein>
<feature type="signal peptide" evidence="6">
    <location>
        <begin position="1"/>
        <end position="18"/>
    </location>
</feature>
<dbReference type="Gene3D" id="2.40.50.120">
    <property type="match status" value="1"/>
</dbReference>
<dbReference type="InterPro" id="IPR001820">
    <property type="entry name" value="TIMP"/>
</dbReference>
<dbReference type="PROSITE" id="PS51257">
    <property type="entry name" value="PROKAR_LIPOPROTEIN"/>
    <property type="match status" value="1"/>
</dbReference>
<proteinExistence type="predicted"/>
<dbReference type="InterPro" id="IPR008993">
    <property type="entry name" value="TIMP-like_OB-fold"/>
</dbReference>
<feature type="chain" id="PRO_5042431784" description="NTR domain-containing protein" evidence="6">
    <location>
        <begin position="19"/>
        <end position="191"/>
    </location>
</feature>
<evidence type="ECO:0000259" key="7">
    <source>
        <dbReference type="PROSITE" id="PS50189"/>
    </source>
</evidence>
<evidence type="ECO:0000256" key="4">
    <source>
        <dbReference type="PIRSR" id="PIRSR601820-1"/>
    </source>
</evidence>
<dbReference type="Pfam" id="PF00965">
    <property type="entry name" value="TIMP"/>
    <property type="match status" value="1"/>
</dbReference>
<dbReference type="GO" id="GO:0005615">
    <property type="term" value="C:extracellular space"/>
    <property type="evidence" value="ECO:0007669"/>
    <property type="project" value="TreeGrafter"/>
</dbReference>
<name>A0A8W8M4Z4_MAGGI</name>
<comment type="subcellular location">
    <subcellularLocation>
        <location evidence="1">Secreted</location>
    </subcellularLocation>
</comment>
<evidence type="ECO:0000313" key="8">
    <source>
        <dbReference type="EnsemblMetazoa" id="G31750.1:cds"/>
    </source>
</evidence>
<evidence type="ECO:0000256" key="6">
    <source>
        <dbReference type="SAM" id="SignalP"/>
    </source>
</evidence>
<dbReference type="AlphaFoldDB" id="A0A8W8M4Z4"/>
<feature type="disulfide bond" evidence="5">
    <location>
        <begin position="31"/>
        <end position="134"/>
    </location>
</feature>
<feature type="disulfide bond" evidence="5">
    <location>
        <begin position="19"/>
        <end position="85"/>
    </location>
</feature>
<dbReference type="GO" id="GO:0046872">
    <property type="term" value="F:metal ion binding"/>
    <property type="evidence" value="ECO:0007669"/>
    <property type="project" value="UniProtKB-KW"/>
</dbReference>
<dbReference type="PROSITE" id="PS50189">
    <property type="entry name" value="NTR"/>
    <property type="match status" value="1"/>
</dbReference>
<dbReference type="EnsemblMetazoa" id="G31750.4">
    <property type="protein sequence ID" value="G31750.4:cds"/>
    <property type="gene ID" value="G31750"/>
</dbReference>
<dbReference type="GO" id="GO:0002020">
    <property type="term" value="F:protease binding"/>
    <property type="evidence" value="ECO:0007669"/>
    <property type="project" value="TreeGrafter"/>
</dbReference>
<keyword evidence="6" id="KW-0732">Signal</keyword>
<dbReference type="GO" id="GO:0051045">
    <property type="term" value="P:negative regulation of membrane protein ectodomain proteolysis"/>
    <property type="evidence" value="ECO:0007669"/>
    <property type="project" value="TreeGrafter"/>
</dbReference>
<dbReference type="SMART" id="SM00206">
    <property type="entry name" value="NTR"/>
    <property type="match status" value="1"/>
</dbReference>
<dbReference type="InterPro" id="IPR001134">
    <property type="entry name" value="Netrin_domain"/>
</dbReference>
<dbReference type="SUPFAM" id="SSF50242">
    <property type="entry name" value="TIMP-like"/>
    <property type="match status" value="1"/>
</dbReference>
<evidence type="ECO:0000256" key="5">
    <source>
        <dbReference type="PIRSR" id="PIRSR601820-3"/>
    </source>
</evidence>
<evidence type="ECO:0000313" key="9">
    <source>
        <dbReference type="Proteomes" id="UP000005408"/>
    </source>
</evidence>
<accession>A0A8W8M4Z4</accession>
<reference evidence="8" key="1">
    <citation type="submission" date="2022-08" db="UniProtKB">
        <authorList>
            <consortium name="EnsemblMetazoa"/>
        </authorList>
    </citation>
    <scope>IDENTIFICATION</scope>
    <source>
        <strain evidence="8">05x7-T-G4-1.051#20</strain>
    </source>
</reference>
<sequence length="191" mass="21782">MKTTQAYLFLTLVALALSCSPIPKIDQQDYCYADYAFEAEVKASKGLVDNRYFEYEIYVHTVYKGDVKEKLATDTIFGEGPSNSCGPDVLDEGETYLIYAKETDGKIKLTTYRKISYVSDDDIVRMTTNYDCSCEVKFNYDKIFRPEGSFPDLPAASENECNVPEKWCSRNSYCKRNDEGQCTWGELGDCY</sequence>
<dbReference type="EnsemblMetazoa" id="G31750.3">
    <property type="protein sequence ID" value="G31750.3:cds"/>
    <property type="gene ID" value="G31750"/>
</dbReference>
<dbReference type="Proteomes" id="UP000005408">
    <property type="component" value="Unassembled WGS sequence"/>
</dbReference>
<dbReference type="OrthoDB" id="6120447at2759"/>